<dbReference type="InterPro" id="IPR006543">
    <property type="entry name" value="Histidinol-phos"/>
</dbReference>
<dbReference type="Pfam" id="PF13242">
    <property type="entry name" value="Hydrolase_like"/>
    <property type="match status" value="1"/>
</dbReference>
<name>A0A383EVH9_9ZZZZ</name>
<dbReference type="Gene3D" id="3.40.50.1000">
    <property type="entry name" value="HAD superfamily/HAD-like"/>
    <property type="match status" value="1"/>
</dbReference>
<dbReference type="CDD" id="cd07503">
    <property type="entry name" value="HAD_HisB-N"/>
    <property type="match status" value="1"/>
</dbReference>
<dbReference type="PANTHER" id="PTHR42891:SF1">
    <property type="entry name" value="D-GLYCERO-BETA-D-MANNO-HEPTOSE-1,7-BISPHOSPHATE 7-PHOSPHATASE"/>
    <property type="match status" value="1"/>
</dbReference>
<dbReference type="NCBIfam" id="TIGR01656">
    <property type="entry name" value="Histidinol-ppas"/>
    <property type="match status" value="1"/>
</dbReference>
<evidence type="ECO:0000256" key="4">
    <source>
        <dbReference type="ARBA" id="ARBA00022723"/>
    </source>
</evidence>
<reference evidence="8" key="1">
    <citation type="submission" date="2018-05" db="EMBL/GenBank/DDBJ databases">
        <authorList>
            <person name="Lanie J.A."/>
            <person name="Ng W.-L."/>
            <person name="Kazmierczak K.M."/>
            <person name="Andrzejewski T.M."/>
            <person name="Davidsen T.M."/>
            <person name="Wayne K.J."/>
            <person name="Tettelin H."/>
            <person name="Glass J.I."/>
            <person name="Rusch D."/>
            <person name="Podicherti R."/>
            <person name="Tsui H.-C.T."/>
            <person name="Winkler M.E."/>
        </authorList>
    </citation>
    <scope>NUCLEOTIDE SEQUENCE</scope>
</reference>
<dbReference type="PANTHER" id="PTHR42891">
    <property type="entry name" value="D-GLYCERO-BETA-D-MANNO-HEPTOSE-1,7-BISPHOSPHATE 7-PHOSPHATASE"/>
    <property type="match status" value="1"/>
</dbReference>
<keyword evidence="4" id="KW-0479">Metal-binding</keyword>
<accession>A0A383EVH9</accession>
<dbReference type="NCBIfam" id="TIGR01662">
    <property type="entry name" value="HAD-SF-IIIA"/>
    <property type="match status" value="1"/>
</dbReference>
<dbReference type="InterPro" id="IPR023214">
    <property type="entry name" value="HAD_sf"/>
</dbReference>
<evidence type="ECO:0000256" key="7">
    <source>
        <dbReference type="ARBA" id="ARBA00031828"/>
    </source>
</evidence>
<keyword evidence="6" id="KW-0119">Carbohydrate metabolism</keyword>
<dbReference type="EMBL" id="UINC01228781">
    <property type="protein sequence ID" value="SVE60235.1"/>
    <property type="molecule type" value="Genomic_DNA"/>
</dbReference>
<evidence type="ECO:0000256" key="3">
    <source>
        <dbReference type="ARBA" id="ARBA00022490"/>
    </source>
</evidence>
<comment type="similarity">
    <text evidence="2">Belongs to the GmhB family.</text>
</comment>
<dbReference type="PIRSF" id="PIRSF004682">
    <property type="entry name" value="GmhB"/>
    <property type="match status" value="1"/>
</dbReference>
<evidence type="ECO:0000256" key="6">
    <source>
        <dbReference type="ARBA" id="ARBA00023277"/>
    </source>
</evidence>
<dbReference type="GO" id="GO:0005975">
    <property type="term" value="P:carbohydrate metabolic process"/>
    <property type="evidence" value="ECO:0007669"/>
    <property type="project" value="InterPro"/>
</dbReference>
<dbReference type="GO" id="GO:0005737">
    <property type="term" value="C:cytoplasm"/>
    <property type="evidence" value="ECO:0007669"/>
    <property type="project" value="UniProtKB-SubCell"/>
</dbReference>
<dbReference type="InterPro" id="IPR004446">
    <property type="entry name" value="Heptose_bisP_phosphatase"/>
</dbReference>
<comment type="subcellular location">
    <subcellularLocation>
        <location evidence="1">Cytoplasm</location>
    </subcellularLocation>
</comment>
<evidence type="ECO:0000313" key="8">
    <source>
        <dbReference type="EMBL" id="SVE60235.1"/>
    </source>
</evidence>
<keyword evidence="5" id="KW-0378">Hydrolase</keyword>
<dbReference type="GO" id="GO:0046872">
    <property type="term" value="F:metal ion binding"/>
    <property type="evidence" value="ECO:0007669"/>
    <property type="project" value="UniProtKB-KW"/>
</dbReference>
<dbReference type="GO" id="GO:0016791">
    <property type="term" value="F:phosphatase activity"/>
    <property type="evidence" value="ECO:0007669"/>
    <property type="project" value="InterPro"/>
</dbReference>
<dbReference type="InterPro" id="IPR006549">
    <property type="entry name" value="HAD-SF_hydro_IIIA"/>
</dbReference>
<dbReference type="AlphaFoldDB" id="A0A383EVH9"/>
<organism evidence="8">
    <name type="scientific">marine metagenome</name>
    <dbReference type="NCBI Taxonomy" id="408172"/>
    <lineage>
        <taxon>unclassified sequences</taxon>
        <taxon>metagenomes</taxon>
        <taxon>ecological metagenomes</taxon>
    </lineage>
</organism>
<gene>
    <name evidence="8" type="ORF">METZ01_LOCUS513089</name>
</gene>
<evidence type="ECO:0000256" key="1">
    <source>
        <dbReference type="ARBA" id="ARBA00004496"/>
    </source>
</evidence>
<keyword evidence="3" id="KW-0963">Cytoplasm</keyword>
<protein>
    <recommendedName>
        <fullName evidence="7">D,D-heptose 1,7-bisphosphate phosphatase</fullName>
    </recommendedName>
</protein>
<evidence type="ECO:0000256" key="5">
    <source>
        <dbReference type="ARBA" id="ARBA00022801"/>
    </source>
</evidence>
<dbReference type="InterPro" id="IPR036412">
    <property type="entry name" value="HAD-like_sf"/>
</dbReference>
<dbReference type="SUPFAM" id="SSF56784">
    <property type="entry name" value="HAD-like"/>
    <property type="match status" value="1"/>
</dbReference>
<sequence length="181" mass="20230">MSRAVFLDRDGTLNIERHYLHEPEALELFPSAGAALRRLAKVGFALFIVTNQSGIGRGYYTEADMHAVNKRLAQILAEDEVRFEKIYFAPEAPEEESPGRKPSPKFLQEAEAEFGVDLAQSYMVGDKLLDLQCGWNARVKKSILVRTGYGTEFEHNEPQATAEAAIVDDLRTAADWILNDA</sequence>
<evidence type="ECO:0000256" key="2">
    <source>
        <dbReference type="ARBA" id="ARBA00005628"/>
    </source>
</evidence>
<proteinExistence type="inferred from homology"/>